<evidence type="ECO:0000256" key="5">
    <source>
        <dbReference type="ARBA" id="ARBA00023146"/>
    </source>
</evidence>
<dbReference type="InterPro" id="IPR011067">
    <property type="entry name" value="Plasmid_toxin/cell-grow_inhib"/>
</dbReference>
<keyword evidence="3 7" id="KW-0067">ATP-binding</keyword>
<dbReference type="Pfam" id="PF00579">
    <property type="entry name" value="tRNA-synt_1b"/>
    <property type="match status" value="1"/>
</dbReference>
<comment type="catalytic activity">
    <reaction evidence="6">
        <text>tRNA(Tyr) + L-tyrosine + ATP = L-tyrosyl-tRNA(Tyr) + AMP + diphosphate + H(+)</text>
        <dbReference type="Rhea" id="RHEA:10220"/>
        <dbReference type="Rhea" id="RHEA-COMP:9706"/>
        <dbReference type="Rhea" id="RHEA-COMP:9707"/>
        <dbReference type="ChEBI" id="CHEBI:15378"/>
        <dbReference type="ChEBI" id="CHEBI:30616"/>
        <dbReference type="ChEBI" id="CHEBI:33019"/>
        <dbReference type="ChEBI" id="CHEBI:58315"/>
        <dbReference type="ChEBI" id="CHEBI:78442"/>
        <dbReference type="ChEBI" id="CHEBI:78536"/>
        <dbReference type="ChEBI" id="CHEBI:456215"/>
        <dbReference type="EC" id="6.1.1.1"/>
    </reaction>
</comment>
<dbReference type="Proteomes" id="UP000789508">
    <property type="component" value="Unassembled WGS sequence"/>
</dbReference>
<keyword evidence="2 7" id="KW-0547">Nucleotide-binding</keyword>
<dbReference type="InterPro" id="IPR024088">
    <property type="entry name" value="Tyr-tRNA-ligase_bac-type"/>
</dbReference>
<dbReference type="InterPro" id="IPR014729">
    <property type="entry name" value="Rossmann-like_a/b/a_fold"/>
</dbReference>
<evidence type="ECO:0000256" key="6">
    <source>
        <dbReference type="ARBA" id="ARBA00048248"/>
    </source>
</evidence>
<dbReference type="EMBL" id="CAJVPS010002035">
    <property type="protein sequence ID" value="CAG8558169.1"/>
    <property type="molecule type" value="Genomic_DNA"/>
</dbReference>
<dbReference type="GO" id="GO:0004831">
    <property type="term" value="F:tyrosine-tRNA ligase activity"/>
    <property type="evidence" value="ECO:0007669"/>
    <property type="project" value="UniProtKB-EC"/>
</dbReference>
<proteinExistence type="inferred from homology"/>
<comment type="similarity">
    <text evidence="7">Belongs to the class-I aminoacyl-tRNA synthetase family.</text>
</comment>
<protein>
    <submittedName>
        <fullName evidence="9">329_t:CDS:1</fullName>
    </submittedName>
</protein>
<evidence type="ECO:0000313" key="9">
    <source>
        <dbReference type="EMBL" id="CAG8558169.1"/>
    </source>
</evidence>
<dbReference type="GO" id="GO:0005829">
    <property type="term" value="C:cytosol"/>
    <property type="evidence" value="ECO:0007669"/>
    <property type="project" value="TreeGrafter"/>
</dbReference>
<evidence type="ECO:0000256" key="1">
    <source>
        <dbReference type="ARBA" id="ARBA00022598"/>
    </source>
</evidence>
<evidence type="ECO:0000256" key="2">
    <source>
        <dbReference type="ARBA" id="ARBA00022741"/>
    </source>
</evidence>
<keyword evidence="4 7" id="KW-0648">Protein biosynthesis</keyword>
<dbReference type="SUPFAM" id="SSF52374">
    <property type="entry name" value="Nucleotidylyl transferase"/>
    <property type="match status" value="1"/>
</dbReference>
<dbReference type="InterPro" id="IPR002305">
    <property type="entry name" value="aa-tRNA-synth_Ic"/>
</dbReference>
<dbReference type="PANTHER" id="PTHR11766">
    <property type="entry name" value="TYROSYL-TRNA SYNTHETASE"/>
    <property type="match status" value="1"/>
</dbReference>
<dbReference type="Gene3D" id="3.40.50.620">
    <property type="entry name" value="HUPs"/>
    <property type="match status" value="1"/>
</dbReference>
<organism evidence="9 10">
    <name type="scientific">Ambispora leptoticha</name>
    <dbReference type="NCBI Taxonomy" id="144679"/>
    <lineage>
        <taxon>Eukaryota</taxon>
        <taxon>Fungi</taxon>
        <taxon>Fungi incertae sedis</taxon>
        <taxon>Mucoromycota</taxon>
        <taxon>Glomeromycotina</taxon>
        <taxon>Glomeromycetes</taxon>
        <taxon>Archaeosporales</taxon>
        <taxon>Ambisporaceae</taxon>
        <taxon>Ambispora</taxon>
    </lineage>
</organism>
<comment type="caution">
    <text evidence="9">The sequence shown here is derived from an EMBL/GenBank/DDBJ whole genome shotgun (WGS) entry which is preliminary data.</text>
</comment>
<dbReference type="InterPro" id="IPR003477">
    <property type="entry name" value="PemK-like"/>
</dbReference>
<keyword evidence="5 7" id="KW-0030">Aminoacyl-tRNA synthetase</keyword>
<evidence type="ECO:0000256" key="3">
    <source>
        <dbReference type="ARBA" id="ARBA00022840"/>
    </source>
</evidence>
<dbReference type="OrthoDB" id="337870at2759"/>
<dbReference type="Gene3D" id="3.30.2310.20">
    <property type="entry name" value="RelE-like"/>
    <property type="match status" value="1"/>
</dbReference>
<dbReference type="AlphaFoldDB" id="A0A9N9FS67"/>
<evidence type="ECO:0000256" key="8">
    <source>
        <dbReference type="SAM" id="MobiDB-lite"/>
    </source>
</evidence>
<reference evidence="9" key="1">
    <citation type="submission" date="2021-06" db="EMBL/GenBank/DDBJ databases">
        <authorList>
            <person name="Kallberg Y."/>
            <person name="Tangrot J."/>
            <person name="Rosling A."/>
        </authorList>
    </citation>
    <scope>NUCLEOTIDE SEQUENCE</scope>
    <source>
        <strain evidence="9">FL130A</strain>
    </source>
</reference>
<gene>
    <name evidence="9" type="ORF">ALEPTO_LOCUS6217</name>
</gene>
<dbReference type="PANTHER" id="PTHR11766:SF0">
    <property type="entry name" value="TYROSINE--TRNA LIGASE, MITOCHONDRIAL"/>
    <property type="match status" value="1"/>
</dbReference>
<dbReference type="Pfam" id="PF02452">
    <property type="entry name" value="PemK_toxin"/>
    <property type="match status" value="1"/>
</dbReference>
<feature type="region of interest" description="Disordered" evidence="8">
    <location>
        <begin position="1"/>
        <end position="20"/>
    </location>
</feature>
<keyword evidence="10" id="KW-1185">Reference proteome</keyword>
<dbReference type="GO" id="GO:0005524">
    <property type="term" value="F:ATP binding"/>
    <property type="evidence" value="ECO:0007669"/>
    <property type="project" value="UniProtKB-KW"/>
</dbReference>
<dbReference type="GO" id="GO:0006418">
    <property type="term" value="P:tRNA aminoacylation for protein translation"/>
    <property type="evidence" value="ECO:0007669"/>
    <property type="project" value="InterPro"/>
</dbReference>
<evidence type="ECO:0000256" key="7">
    <source>
        <dbReference type="RuleBase" id="RU363036"/>
    </source>
</evidence>
<name>A0A9N9FS67_9GLOM</name>
<keyword evidence="1 7" id="KW-0436">Ligase</keyword>
<evidence type="ECO:0000313" key="10">
    <source>
        <dbReference type="Proteomes" id="UP000789508"/>
    </source>
</evidence>
<dbReference type="GO" id="GO:0003677">
    <property type="term" value="F:DNA binding"/>
    <property type="evidence" value="ECO:0007669"/>
    <property type="project" value="InterPro"/>
</dbReference>
<sequence length="462" mass="52989">MEDIKDVEKYEKRKKEGSKRETKTLMNYEVFWERGAKENLKEIGNREIAEKIEDQTEKALSSNPFSNGKPLTGGKKVIIAVVKVGERTETGQVDDVYAGDHPRSTLRGTRITERPKARDLSRKVVGNRGKRKRGLIANAANLDNFYQLRLGERVVYLGIDCTAESLHIGHLFLLIQTIRFAHQGFKVLLVLGGATSKIGDPSDKLKERPQLETEKLNQYYQSIKNQIAQIVIRQPVLKIIKEWIRKKAQKCLNITFNEKFKELVGGYLILDQLNNRINSQLGKGTWYAESYHTEEGDNGTLTLSVVATNQSQQVKKLLEKAHIDYKVYQEPKKSVNIFANYGEAIKNKERDQELKLWDNLDLDEQLNNDEARGTEIKKIRPGVIISTDNLNKWNYRFIVVPITKRTKTFLDFEVPVMVNGKEGLAMLDQIKTVDKSRLIKKLGKLIPTEMTMVREKLDLVFD</sequence>
<dbReference type="SUPFAM" id="SSF50118">
    <property type="entry name" value="Cell growth inhibitor/plasmid maintenance toxic component"/>
    <property type="match status" value="1"/>
</dbReference>
<evidence type="ECO:0000256" key="4">
    <source>
        <dbReference type="ARBA" id="ARBA00022917"/>
    </source>
</evidence>
<accession>A0A9N9FS67</accession>
<dbReference type="InterPro" id="IPR035093">
    <property type="entry name" value="RelE/ParE_toxin_dom_sf"/>
</dbReference>
<dbReference type="Gene3D" id="2.30.30.110">
    <property type="match status" value="1"/>
</dbReference>